<keyword evidence="2 5" id="KW-0378">Hydrolase</keyword>
<dbReference type="GO" id="GO:0009002">
    <property type="term" value="F:serine-type D-Ala-D-Ala carboxypeptidase activity"/>
    <property type="evidence" value="ECO:0007669"/>
    <property type="project" value="UniProtKB-EC"/>
</dbReference>
<dbReference type="PANTHER" id="PTHR30023">
    <property type="entry name" value="D-ALANYL-D-ALANINE CARBOXYPEPTIDASE"/>
    <property type="match status" value="1"/>
</dbReference>
<dbReference type="Gene3D" id="3.40.710.10">
    <property type="entry name" value="DD-peptidase/beta-lactamase superfamily"/>
    <property type="match status" value="2"/>
</dbReference>
<dbReference type="SUPFAM" id="SSF56601">
    <property type="entry name" value="beta-lactamase/transpeptidase-like"/>
    <property type="match status" value="1"/>
</dbReference>
<keyword evidence="5" id="KW-0121">Carboxypeptidase</keyword>
<keyword evidence="5" id="KW-0645">Protease</keyword>
<dbReference type="EMBL" id="CADCUK010000108">
    <property type="protein sequence ID" value="CAA9374147.1"/>
    <property type="molecule type" value="Genomic_DNA"/>
</dbReference>
<feature type="transmembrane region" description="Helical" evidence="4">
    <location>
        <begin position="17"/>
        <end position="36"/>
    </location>
</feature>
<keyword evidence="4" id="KW-1133">Transmembrane helix</keyword>
<dbReference type="GO" id="GO:0006508">
    <property type="term" value="P:proteolysis"/>
    <property type="evidence" value="ECO:0007669"/>
    <property type="project" value="InterPro"/>
</dbReference>
<dbReference type="EC" id="3.4.16.4" evidence="5"/>
<proteinExistence type="inferred from homology"/>
<feature type="compositionally biased region" description="Pro residues" evidence="3">
    <location>
        <begin position="64"/>
        <end position="75"/>
    </location>
</feature>
<dbReference type="NCBIfam" id="TIGR00666">
    <property type="entry name" value="PBP4"/>
    <property type="match status" value="1"/>
</dbReference>
<dbReference type="InterPro" id="IPR012338">
    <property type="entry name" value="Beta-lactam/transpept-like"/>
</dbReference>
<gene>
    <name evidence="5" type="ORF">AVDCRST_MAG47-1631</name>
</gene>
<accession>A0A6J4N0P6</accession>
<evidence type="ECO:0000256" key="4">
    <source>
        <dbReference type="SAM" id="Phobius"/>
    </source>
</evidence>
<keyword evidence="4" id="KW-0472">Membrane</keyword>
<dbReference type="PRINTS" id="PR00922">
    <property type="entry name" value="DADACBPTASE3"/>
</dbReference>
<dbReference type="Pfam" id="PF02113">
    <property type="entry name" value="Peptidase_S13"/>
    <property type="match status" value="2"/>
</dbReference>
<protein>
    <submittedName>
        <fullName evidence="5">D-alanyl-D-alanine carboxypeptidase</fullName>
        <ecNumber evidence="5">3.4.16.4</ecNumber>
    </submittedName>
</protein>
<feature type="region of interest" description="Disordered" evidence="3">
    <location>
        <begin position="56"/>
        <end position="79"/>
    </location>
</feature>
<organism evidence="5">
    <name type="scientific">uncultured Nocardioidaceae bacterium</name>
    <dbReference type="NCBI Taxonomy" id="253824"/>
    <lineage>
        <taxon>Bacteria</taxon>
        <taxon>Bacillati</taxon>
        <taxon>Actinomycetota</taxon>
        <taxon>Actinomycetes</taxon>
        <taxon>Propionibacteriales</taxon>
        <taxon>Nocardioidaceae</taxon>
        <taxon>environmental samples</taxon>
    </lineage>
</organism>
<dbReference type="PANTHER" id="PTHR30023:SF0">
    <property type="entry name" value="PENICILLIN-SENSITIVE CARBOXYPEPTIDASE A"/>
    <property type="match status" value="1"/>
</dbReference>
<evidence type="ECO:0000256" key="2">
    <source>
        <dbReference type="ARBA" id="ARBA00022801"/>
    </source>
</evidence>
<dbReference type="GO" id="GO:0000270">
    <property type="term" value="P:peptidoglycan metabolic process"/>
    <property type="evidence" value="ECO:0007669"/>
    <property type="project" value="TreeGrafter"/>
</dbReference>
<dbReference type="AlphaFoldDB" id="A0A6J4N0P6"/>
<dbReference type="InterPro" id="IPR000667">
    <property type="entry name" value="Peptidase_S13"/>
</dbReference>
<comment type="similarity">
    <text evidence="1">Belongs to the peptidase S13 family.</text>
</comment>
<keyword evidence="4" id="KW-0812">Transmembrane</keyword>
<sequence>MVEGDRRHARPSGWGRILVRAAVVLVVLALVVGAGWQLGLADRWDLADRLGLEEEDPRRNPAAVEPPPGLDLPEPPDARPVADPLRKAAPDAAAVRRAVGRLLDDRRLGRRVGLAVGGLDGRSVVAEGPAVVTPASTLKLLTCLAALEALGPEHRFTTEVVGAGRDITLVGGGDPLLSRRPVRPDEYPAQADIATLAADTAAKLRRDGFGLVRLRYDDTLFSGPAGSPDWEPDYLPDDVVSPITSLWVDQGRIASGDSERSTDPARDAADAFAAALRREGINVVGQPTQGAPPADAEELAAVRGAELVEVVRHVLEVSDNEAAEVLARHVALAEGLPGSFDGAGRAVTSVVERLGIPVQGALVLDGSGLARGNRLDVRTLLETLAVGAGPAAPELGGLAEGLPVAGFNGSLGYRFATDADEALGWVRAKTGTLVAGGVHALAGIVTARDGTPMLFAVVADRVKEQNTLFVRDRLDQVAAALAGCACAG</sequence>
<evidence type="ECO:0000313" key="5">
    <source>
        <dbReference type="EMBL" id="CAA9374147.1"/>
    </source>
</evidence>
<evidence type="ECO:0000256" key="1">
    <source>
        <dbReference type="ARBA" id="ARBA00006096"/>
    </source>
</evidence>
<name>A0A6J4N0P6_9ACTN</name>
<reference evidence="5" key="1">
    <citation type="submission" date="2020-02" db="EMBL/GenBank/DDBJ databases">
        <authorList>
            <person name="Meier V. D."/>
        </authorList>
    </citation>
    <scope>NUCLEOTIDE SEQUENCE</scope>
    <source>
        <strain evidence="5">AVDCRST_MAG47</strain>
    </source>
</reference>
<evidence type="ECO:0000256" key="3">
    <source>
        <dbReference type="SAM" id="MobiDB-lite"/>
    </source>
</evidence>